<sequence length="97" mass="10054">MVLPLLSGVTITVDPPTLAVSPGGYNATLETREVAYSVANVGIFPGRNQAYTTGSTSFSTGLLGAVALSMTVHNRVNNPNGFAPGTYTTRTIVTCHP</sequence>
<dbReference type="Proteomes" id="UP000095463">
    <property type="component" value="Unassembled WGS sequence"/>
</dbReference>
<dbReference type="EMBL" id="LAJE02000203">
    <property type="protein sequence ID" value="OEO30484.1"/>
    <property type="molecule type" value="Genomic_DNA"/>
</dbReference>
<organism evidence="1 2">
    <name type="scientific">Devosia insulae DS-56</name>
    <dbReference type="NCBI Taxonomy" id="1116389"/>
    <lineage>
        <taxon>Bacteria</taxon>
        <taxon>Pseudomonadati</taxon>
        <taxon>Pseudomonadota</taxon>
        <taxon>Alphaproteobacteria</taxon>
        <taxon>Hyphomicrobiales</taxon>
        <taxon>Devosiaceae</taxon>
        <taxon>Devosia</taxon>
    </lineage>
</organism>
<protein>
    <submittedName>
        <fullName evidence="1">Uncharacterized protein</fullName>
    </submittedName>
</protein>
<gene>
    <name evidence="1" type="ORF">VW23_021015</name>
</gene>
<evidence type="ECO:0000313" key="2">
    <source>
        <dbReference type="Proteomes" id="UP000095463"/>
    </source>
</evidence>
<name>A0A1E5XPP4_9HYPH</name>
<proteinExistence type="predicted"/>
<accession>A0A1E5XPP4</accession>
<evidence type="ECO:0000313" key="1">
    <source>
        <dbReference type="EMBL" id="OEO30484.1"/>
    </source>
</evidence>
<reference evidence="1 2" key="1">
    <citation type="journal article" date="2015" name="Genome Announc.">
        <title>Genome Assemblies of Three Soil-Associated Devosia species: D. insulae, D. limi, and D. soli.</title>
        <authorList>
            <person name="Hassan Y.I."/>
            <person name="Lepp D."/>
            <person name="Zhou T."/>
        </authorList>
    </citation>
    <scope>NUCLEOTIDE SEQUENCE [LARGE SCALE GENOMIC DNA]</scope>
    <source>
        <strain evidence="1 2">DS-56</strain>
    </source>
</reference>
<comment type="caution">
    <text evidence="1">The sequence shown here is derived from an EMBL/GenBank/DDBJ whole genome shotgun (WGS) entry which is preliminary data.</text>
</comment>
<keyword evidence="2" id="KW-1185">Reference proteome</keyword>
<dbReference type="AlphaFoldDB" id="A0A1E5XPP4"/>